<keyword evidence="3" id="KW-0762">Sugar transport</keyword>
<evidence type="ECO:0000259" key="8">
    <source>
        <dbReference type="PROSITE" id="PS51093"/>
    </source>
</evidence>
<evidence type="ECO:0000313" key="10">
    <source>
        <dbReference type="Proteomes" id="UP000003764"/>
    </source>
</evidence>
<dbReference type="Gene3D" id="2.70.70.10">
    <property type="entry name" value="Glucose Permease (Domain IIA)"/>
    <property type="match status" value="1"/>
</dbReference>
<evidence type="ECO:0000256" key="7">
    <source>
        <dbReference type="SAM" id="Phobius"/>
    </source>
</evidence>
<keyword evidence="2" id="KW-0813">Transport</keyword>
<sequence>MRTPFIISCIVSGIVGVYLSIFNVTMYAMGGMGIFLFPSFIEPTTGSFHSVIHLAIGSVIAFVLAFAIQMFVKVPTLYGDDETTSATEVTASDDQPVLVSASVSDAKDQILNSPLQGNIVPLASLEDQVLATGAMGQGIAIEPSEGLVTAPADGLVQILFPTKHAIGFITDGGVEILIHIGMDTVELEGKFYEAHVAQGDHVKAGDSLVSFDIEAIKAAGYQVTTPVIITNTPAYTNVATTEAGAVSYTDELIEVFA</sequence>
<feature type="transmembrane region" description="Helical" evidence="7">
    <location>
        <begin position="5"/>
        <end position="28"/>
    </location>
</feature>
<evidence type="ECO:0000256" key="3">
    <source>
        <dbReference type="ARBA" id="ARBA00022597"/>
    </source>
</evidence>
<name>A0ABP2IAG2_AERVM</name>
<reference evidence="9 10" key="1">
    <citation type="submission" date="2010-04" db="EMBL/GenBank/DDBJ databases">
        <authorList>
            <person name="Muzny D."/>
            <person name="Qin X."/>
            <person name="Deng J."/>
            <person name="Jiang H."/>
            <person name="Liu Y."/>
            <person name="Qu J."/>
            <person name="Song X.-Z."/>
            <person name="Zhang L."/>
            <person name="Thornton R."/>
            <person name="Coyle M."/>
            <person name="Francisco L."/>
            <person name="Jackson L."/>
            <person name="Javaid M."/>
            <person name="Korchina V."/>
            <person name="Kovar C."/>
            <person name="Mata R."/>
            <person name="Mathew T."/>
            <person name="Ngo R."/>
            <person name="Nguyen L."/>
            <person name="Nguyen N."/>
            <person name="Okwuonu G."/>
            <person name="Ongeri F."/>
            <person name="Pham C."/>
            <person name="Simmons D."/>
            <person name="Wilczek-Boney K."/>
            <person name="Hale W."/>
            <person name="Jakkamsetti A."/>
            <person name="Pham P."/>
            <person name="Ruth R."/>
            <person name="San Lucas F."/>
            <person name="Warren J."/>
            <person name="Zhang J."/>
            <person name="Zhao Z."/>
            <person name="Zhou C."/>
            <person name="Zhu D."/>
            <person name="Lee S."/>
            <person name="Bess C."/>
            <person name="Blankenburg K."/>
            <person name="Forbes L."/>
            <person name="Fu Q."/>
            <person name="Gubbala S."/>
            <person name="Hirani K."/>
            <person name="Jayaseelan J.C."/>
            <person name="Lara F."/>
            <person name="Munidasa M."/>
            <person name="Palculict T."/>
            <person name="Patil S."/>
            <person name="Pu L.-L."/>
            <person name="Saada N."/>
            <person name="Tang L."/>
            <person name="Weissenberger G."/>
            <person name="Zhu Y."/>
            <person name="Hemphill L."/>
            <person name="Shang Y."/>
            <person name="Youmans B."/>
            <person name="Ayvaz T."/>
            <person name="Ross M."/>
            <person name="Santibanez J."/>
            <person name="Aqrawi P."/>
            <person name="Gross S."/>
            <person name="Joshi V."/>
            <person name="Fowler G."/>
            <person name="Nazareth L."/>
            <person name="Reid J."/>
            <person name="Worley K."/>
            <person name="Petrosino J."/>
            <person name="Highlander S."/>
            <person name="Gibbs R."/>
            <person name="Gibbs R."/>
        </authorList>
    </citation>
    <scope>NUCLEOTIDE SEQUENCE [LARGE SCALE GENOMIC DNA]</scope>
    <source>
        <strain evidence="9 10">ATCC 11563</strain>
    </source>
</reference>
<organism evidence="9 10">
    <name type="scientific">Aerococcus viridans (strain ATCC 11563 / DSM 20340 / CCUG 4311 / JCM 20461 / NBRC 12219 / NCTC 8251 / M1)</name>
    <dbReference type="NCBI Taxonomy" id="655812"/>
    <lineage>
        <taxon>Bacteria</taxon>
        <taxon>Bacillati</taxon>
        <taxon>Bacillota</taxon>
        <taxon>Bacilli</taxon>
        <taxon>Lactobacillales</taxon>
        <taxon>Aerococcaceae</taxon>
        <taxon>Aerococcus</taxon>
    </lineage>
</organism>
<dbReference type="EMBL" id="ADNT01000094">
    <property type="protein sequence ID" value="EFG49174.1"/>
    <property type="molecule type" value="Genomic_DNA"/>
</dbReference>
<dbReference type="GO" id="GO:0016740">
    <property type="term" value="F:transferase activity"/>
    <property type="evidence" value="ECO:0007669"/>
    <property type="project" value="UniProtKB-KW"/>
</dbReference>
<keyword evidence="7" id="KW-0472">Membrane</keyword>
<keyword evidence="7" id="KW-1133">Transmembrane helix</keyword>
<feature type="transmembrane region" description="Helical" evidence="7">
    <location>
        <begin position="48"/>
        <end position="68"/>
    </location>
</feature>
<evidence type="ECO:0000256" key="4">
    <source>
        <dbReference type="ARBA" id="ARBA00022679"/>
    </source>
</evidence>
<keyword evidence="6" id="KW-0418">Kinase</keyword>
<keyword evidence="10" id="KW-1185">Reference proteome</keyword>
<dbReference type="PROSITE" id="PS00371">
    <property type="entry name" value="PTS_EIIA_TYPE_1_HIS"/>
    <property type="match status" value="1"/>
</dbReference>
<dbReference type="InterPro" id="IPR001127">
    <property type="entry name" value="PTS_EIIA_1_perm"/>
</dbReference>
<dbReference type="Proteomes" id="UP000003764">
    <property type="component" value="Unassembled WGS sequence"/>
</dbReference>
<dbReference type="SUPFAM" id="SSF51261">
    <property type="entry name" value="Duplicated hybrid motif"/>
    <property type="match status" value="1"/>
</dbReference>
<evidence type="ECO:0000256" key="1">
    <source>
        <dbReference type="ARBA" id="ARBA00004496"/>
    </source>
</evidence>
<keyword evidence="5" id="KW-0598">Phosphotransferase system</keyword>
<dbReference type="InterPro" id="IPR011055">
    <property type="entry name" value="Dup_hybrid_motif"/>
</dbReference>
<gene>
    <name evidence="9" type="primary">ptbA</name>
    <name evidence="9" type="ORF">HMPREF0061_1540</name>
</gene>
<evidence type="ECO:0000256" key="6">
    <source>
        <dbReference type="ARBA" id="ARBA00022777"/>
    </source>
</evidence>
<keyword evidence="4 9" id="KW-0808">Transferase</keyword>
<dbReference type="NCBIfam" id="TIGR00830">
    <property type="entry name" value="PTBA"/>
    <property type="match status" value="1"/>
</dbReference>
<dbReference type="EC" id="2.7.1.69" evidence="9"/>
<evidence type="ECO:0000313" key="9">
    <source>
        <dbReference type="EMBL" id="EFG49174.1"/>
    </source>
</evidence>
<feature type="domain" description="PTS EIIA type-1" evidence="8">
    <location>
        <begin position="127"/>
        <end position="231"/>
    </location>
</feature>
<dbReference type="PANTHER" id="PTHR45008">
    <property type="entry name" value="PTS SYSTEM GLUCOSE-SPECIFIC EIIA COMPONENT"/>
    <property type="match status" value="1"/>
</dbReference>
<evidence type="ECO:0000256" key="2">
    <source>
        <dbReference type="ARBA" id="ARBA00022448"/>
    </source>
</evidence>
<evidence type="ECO:0000256" key="5">
    <source>
        <dbReference type="ARBA" id="ARBA00022683"/>
    </source>
</evidence>
<comment type="subcellular location">
    <subcellularLocation>
        <location evidence="1">Cytoplasm</location>
    </subcellularLocation>
</comment>
<comment type="caution">
    <text evidence="9">The sequence shown here is derived from an EMBL/GenBank/DDBJ whole genome shotgun (WGS) entry which is preliminary data.</text>
</comment>
<protein>
    <submittedName>
        <fullName evidence="9">PTS system, glucose subfamily, IIA component</fullName>
        <ecNumber evidence="9">2.7.1.69</ecNumber>
    </submittedName>
</protein>
<accession>A0ABP2IAG2</accession>
<dbReference type="InterPro" id="IPR050890">
    <property type="entry name" value="PTS_EIIA_component"/>
</dbReference>
<dbReference type="PROSITE" id="PS51093">
    <property type="entry name" value="PTS_EIIA_TYPE_1"/>
    <property type="match status" value="1"/>
</dbReference>
<dbReference type="PANTHER" id="PTHR45008:SF1">
    <property type="entry name" value="PTS SYSTEM GLUCOSE-SPECIFIC EIIA COMPONENT"/>
    <property type="match status" value="1"/>
</dbReference>
<keyword evidence="7" id="KW-0812">Transmembrane</keyword>
<proteinExistence type="predicted"/>
<dbReference type="Pfam" id="PF00358">
    <property type="entry name" value="PTS_EIIA_1"/>
    <property type="match status" value="1"/>
</dbReference>